<dbReference type="PANTHER" id="PTHR35868">
    <property type="entry name" value="DUF2804 DOMAIN-CONTAINING PROTEIN-RELATED"/>
    <property type="match status" value="1"/>
</dbReference>
<proteinExistence type="predicted"/>
<dbReference type="AlphaFoldDB" id="A0A841IP66"/>
<keyword evidence="2" id="KW-1185">Reference proteome</keyword>
<protein>
    <recommendedName>
        <fullName evidence="3">DUF2804 domain-containing protein</fullName>
    </recommendedName>
</protein>
<dbReference type="EMBL" id="JACHJO010000005">
    <property type="protein sequence ID" value="MBB6119980.1"/>
    <property type="molecule type" value="Genomic_DNA"/>
</dbReference>
<dbReference type="PANTHER" id="PTHR35868:SF3">
    <property type="entry name" value="DUF2804 DOMAIN-CONTAINING PROTEIN"/>
    <property type="match status" value="1"/>
</dbReference>
<name>A0A841IP66_9ACTN</name>
<reference evidence="1 2" key="1">
    <citation type="submission" date="2020-08" db="EMBL/GenBank/DDBJ databases">
        <title>Genomic Encyclopedia of Type Strains, Phase III (KMG-III): the genomes of soil and plant-associated and newly described type strains.</title>
        <authorList>
            <person name="Whitman W."/>
        </authorList>
    </citation>
    <scope>NUCLEOTIDE SEQUENCE [LARGE SCALE GENOMIC DNA]</scope>
    <source>
        <strain evidence="1 2">CECT 8712</strain>
    </source>
</reference>
<gene>
    <name evidence="1" type="ORF">FHS13_001931</name>
</gene>
<dbReference type="Proteomes" id="UP000536604">
    <property type="component" value="Unassembled WGS sequence"/>
</dbReference>
<comment type="caution">
    <text evidence="1">The sequence shown here is derived from an EMBL/GenBank/DDBJ whole genome shotgun (WGS) entry which is preliminary data.</text>
</comment>
<dbReference type="Pfam" id="PF10974">
    <property type="entry name" value="DUF2804"/>
    <property type="match status" value="1"/>
</dbReference>
<dbReference type="RefSeq" id="WP_184290579.1">
    <property type="nucleotide sequence ID" value="NZ_JACHJO010000005.1"/>
</dbReference>
<accession>A0A841IP66</accession>
<evidence type="ECO:0008006" key="3">
    <source>
        <dbReference type="Google" id="ProtNLM"/>
    </source>
</evidence>
<sequence length="334" mass="37127">MSTHEREITSPVDLCTPDGRLNPEAVGWSRTPVHHCAMPGWGRRKKWEYWCVSTPTHLVALTVADIDYLSLVGVYLLEYGGREVSRTVLRPLGHGVRLPHSLGAGPTAAVGAVRALVRDEPGSTRLDFSCDTPHGRLHADLTVDLPQDHETMSVVIPWSERRFQYTSKHTARPARGTVRLGADVLDFSGGWGVLDHGRGRWPYNTTWNWGAAAGETDGHVVGLQFGGKWTQGTGLTENALCVDGRLHKIGEELEWVYDRSDPLTPWWVRTPGSDQVDLVFTPFHERVDRTDTGVIVNDTSQCFGHYTGTVRTDTGEQITVDGLTGFAEHVRMRW</sequence>
<evidence type="ECO:0000313" key="1">
    <source>
        <dbReference type="EMBL" id="MBB6119980.1"/>
    </source>
</evidence>
<organism evidence="1 2">
    <name type="scientific">Nocardiopsis algeriensis</name>
    <dbReference type="NCBI Taxonomy" id="1478215"/>
    <lineage>
        <taxon>Bacteria</taxon>
        <taxon>Bacillati</taxon>
        <taxon>Actinomycetota</taxon>
        <taxon>Actinomycetes</taxon>
        <taxon>Streptosporangiales</taxon>
        <taxon>Nocardiopsidaceae</taxon>
        <taxon>Nocardiopsis</taxon>
    </lineage>
</organism>
<dbReference type="InterPro" id="IPR021243">
    <property type="entry name" value="DUF2804"/>
</dbReference>
<evidence type="ECO:0000313" key="2">
    <source>
        <dbReference type="Proteomes" id="UP000536604"/>
    </source>
</evidence>